<dbReference type="Gene3D" id="1.20.1280.290">
    <property type="match status" value="1"/>
</dbReference>
<feature type="compositionally biased region" description="Basic and acidic residues" evidence="5">
    <location>
        <begin position="241"/>
        <end position="250"/>
    </location>
</feature>
<reference evidence="7 8" key="1">
    <citation type="submission" date="2021-12" db="EMBL/GenBank/DDBJ databases">
        <title>High titer production of polyol ester of fatty acids by Rhodotorula paludigena BS15 towards product separation-free biomass refinery.</title>
        <authorList>
            <person name="Mano J."/>
            <person name="Ono H."/>
            <person name="Tanaka T."/>
            <person name="Naito K."/>
            <person name="Sushida H."/>
            <person name="Ike M."/>
            <person name="Tokuyasu K."/>
            <person name="Kitaoka M."/>
        </authorList>
    </citation>
    <scope>NUCLEOTIDE SEQUENCE [LARGE SCALE GENOMIC DNA]</scope>
    <source>
        <strain evidence="7 8">BS15</strain>
    </source>
</reference>
<evidence type="ECO:0000256" key="2">
    <source>
        <dbReference type="ARBA" id="ARBA00022692"/>
    </source>
</evidence>
<sequence>MSTPYICEQVFGWCGTVLCICWALSGATLGIYTIVENISIPIIVQPHCYGSLCAIIYCQMLYYDKQWRWYSAVAAFAAYAVVTAGCEVGFVFASRFVEHHHHSNGLTMLWGILSAVFLLVGFFPQFYEIRQAKEVFGVSYLFLFMDSLGAVFSIMSLGFKDYFDGIAFAGYASVLICEIAIVGLALYLNPRTRRARHELASSPPTQDSSRARSPVDDAEKQVVVPTDSGVVGSSVRTCETGPDRRSEIAV</sequence>
<feature type="transmembrane region" description="Helical" evidence="6">
    <location>
        <begin position="12"/>
        <end position="32"/>
    </location>
</feature>
<dbReference type="GO" id="GO:0016020">
    <property type="term" value="C:membrane"/>
    <property type="evidence" value="ECO:0007669"/>
    <property type="project" value="UniProtKB-SubCell"/>
</dbReference>
<evidence type="ECO:0000256" key="1">
    <source>
        <dbReference type="ARBA" id="ARBA00004141"/>
    </source>
</evidence>
<dbReference type="InterPro" id="IPR006603">
    <property type="entry name" value="PQ-loop_rpt"/>
</dbReference>
<feature type="transmembrane region" description="Helical" evidence="6">
    <location>
        <begin position="135"/>
        <end position="159"/>
    </location>
</feature>
<comment type="caution">
    <text evidence="7">The sequence shown here is derived from an EMBL/GenBank/DDBJ whole genome shotgun (WGS) entry which is preliminary data.</text>
</comment>
<feature type="region of interest" description="Disordered" evidence="5">
    <location>
        <begin position="197"/>
        <end position="250"/>
    </location>
</feature>
<keyword evidence="2 6" id="KW-0812">Transmembrane</keyword>
<evidence type="ECO:0000256" key="3">
    <source>
        <dbReference type="ARBA" id="ARBA00022989"/>
    </source>
</evidence>
<keyword evidence="8" id="KW-1185">Reference proteome</keyword>
<evidence type="ECO:0000256" key="4">
    <source>
        <dbReference type="ARBA" id="ARBA00023136"/>
    </source>
</evidence>
<feature type="transmembrane region" description="Helical" evidence="6">
    <location>
        <begin position="165"/>
        <end position="188"/>
    </location>
</feature>
<dbReference type="EMBL" id="BQKY01000002">
    <property type="protein sequence ID" value="GJN87825.1"/>
    <property type="molecule type" value="Genomic_DNA"/>
</dbReference>
<feature type="transmembrane region" description="Helical" evidence="6">
    <location>
        <begin position="105"/>
        <end position="123"/>
    </location>
</feature>
<keyword evidence="3 6" id="KW-1133">Transmembrane helix</keyword>
<organism evidence="7 8">
    <name type="scientific">Rhodotorula paludigena</name>
    <dbReference type="NCBI Taxonomy" id="86838"/>
    <lineage>
        <taxon>Eukaryota</taxon>
        <taxon>Fungi</taxon>
        <taxon>Dikarya</taxon>
        <taxon>Basidiomycota</taxon>
        <taxon>Pucciniomycotina</taxon>
        <taxon>Microbotryomycetes</taxon>
        <taxon>Sporidiobolales</taxon>
        <taxon>Sporidiobolaceae</taxon>
        <taxon>Rhodotorula</taxon>
    </lineage>
</organism>
<gene>
    <name evidence="7" type="ORF">Rhopal_000780-T1</name>
</gene>
<dbReference type="Proteomes" id="UP001342314">
    <property type="component" value="Unassembled WGS sequence"/>
</dbReference>
<evidence type="ECO:0000313" key="8">
    <source>
        <dbReference type="Proteomes" id="UP001342314"/>
    </source>
</evidence>
<evidence type="ECO:0000256" key="6">
    <source>
        <dbReference type="SAM" id="Phobius"/>
    </source>
</evidence>
<feature type="transmembrane region" description="Helical" evidence="6">
    <location>
        <begin position="38"/>
        <end position="57"/>
    </location>
</feature>
<name>A0AAV5GDU0_9BASI</name>
<evidence type="ECO:0000313" key="7">
    <source>
        <dbReference type="EMBL" id="GJN87825.1"/>
    </source>
</evidence>
<protein>
    <submittedName>
        <fullName evidence="7">Uncharacterized protein</fullName>
    </submittedName>
</protein>
<dbReference type="SMART" id="SM00679">
    <property type="entry name" value="CTNS"/>
    <property type="match status" value="1"/>
</dbReference>
<evidence type="ECO:0000256" key="5">
    <source>
        <dbReference type="SAM" id="MobiDB-lite"/>
    </source>
</evidence>
<feature type="transmembrane region" description="Helical" evidence="6">
    <location>
        <begin position="69"/>
        <end position="93"/>
    </location>
</feature>
<dbReference type="Pfam" id="PF04193">
    <property type="entry name" value="PQ-loop"/>
    <property type="match status" value="1"/>
</dbReference>
<keyword evidence="4 6" id="KW-0472">Membrane</keyword>
<comment type="subcellular location">
    <subcellularLocation>
        <location evidence="1">Membrane</location>
        <topology evidence="1">Multi-pass membrane protein</topology>
    </subcellularLocation>
</comment>
<feature type="compositionally biased region" description="Basic and acidic residues" evidence="5">
    <location>
        <begin position="209"/>
        <end position="220"/>
    </location>
</feature>
<proteinExistence type="predicted"/>
<accession>A0AAV5GDU0</accession>
<dbReference type="AlphaFoldDB" id="A0AAV5GDU0"/>